<dbReference type="Pfam" id="PF02668">
    <property type="entry name" value="TauD"/>
    <property type="match status" value="1"/>
</dbReference>
<dbReference type="SUPFAM" id="SSF51197">
    <property type="entry name" value="Clavaminate synthase-like"/>
    <property type="match status" value="1"/>
</dbReference>
<gene>
    <name evidence="7" type="ORF">NBZ79_02980</name>
</gene>
<protein>
    <submittedName>
        <fullName evidence="7">TauD/TfdA family dioxygenase</fullName>
    </submittedName>
</protein>
<dbReference type="RefSeq" id="WP_251935377.1">
    <property type="nucleotide sequence ID" value="NZ_CP098747.1"/>
</dbReference>
<dbReference type="PANTHER" id="PTHR30468:SF1">
    <property type="entry name" value="ALPHA-KETOGLUTARATE-DEPENDENT SULFONATE DIOXYGENASE"/>
    <property type="match status" value="1"/>
</dbReference>
<evidence type="ECO:0000259" key="6">
    <source>
        <dbReference type="Pfam" id="PF02668"/>
    </source>
</evidence>
<organism evidence="7 8">
    <name type="scientific">Sneathiella marina</name>
    <dbReference type="NCBI Taxonomy" id="2950108"/>
    <lineage>
        <taxon>Bacteria</taxon>
        <taxon>Pseudomonadati</taxon>
        <taxon>Pseudomonadota</taxon>
        <taxon>Alphaproteobacteria</taxon>
        <taxon>Sneathiellales</taxon>
        <taxon>Sneathiellaceae</taxon>
        <taxon>Sneathiella</taxon>
    </lineage>
</organism>
<evidence type="ECO:0000313" key="7">
    <source>
        <dbReference type="EMBL" id="USG61937.1"/>
    </source>
</evidence>
<keyword evidence="3 7" id="KW-0223">Dioxygenase</keyword>
<feature type="domain" description="TauD/TfdA-like" evidence="6">
    <location>
        <begin position="8"/>
        <end position="251"/>
    </location>
</feature>
<proteinExistence type="inferred from homology"/>
<dbReference type="Proteomes" id="UP001056291">
    <property type="component" value="Chromosome"/>
</dbReference>
<dbReference type="PANTHER" id="PTHR30468">
    <property type="entry name" value="ALPHA-KETOGLUTARATE-DEPENDENT SULFONATE DIOXYGENASE"/>
    <property type="match status" value="1"/>
</dbReference>
<evidence type="ECO:0000256" key="1">
    <source>
        <dbReference type="ARBA" id="ARBA00005896"/>
    </source>
</evidence>
<dbReference type="Gene3D" id="3.60.130.10">
    <property type="entry name" value="Clavaminate synthase-like"/>
    <property type="match status" value="1"/>
</dbReference>
<comment type="similarity">
    <text evidence="1">Belongs to the TfdA dioxygenase family.</text>
</comment>
<keyword evidence="4" id="KW-0560">Oxidoreductase</keyword>
<sequence length="295" mass="33330">MTDKKWDVKRVAGALGAEIRGINLAEATDDEITEVKALLSEHMVLFFPDQHPSIDDHVALGKRFGKLEGHPHLKNPFTQHPELFELAASSGGIADEWHTDLTFQEQPSLMSILHMVKCPASGGDTMWTNLCAAFDALSPPLQEMCSGLTALHDAAPHNRPDQMTIHPVARLHPDTGRKALYVNEHFTRRIVEMSAMESEALLRFLTNWVQNPRFTVRYQWNAGTIGMWDNRCTQHYVLNDFNEERIIQRVTVVGDHPEGEPARWPAWTNRKGLSAASRHDRQLAHYMKSQSIAAD</sequence>
<evidence type="ECO:0000313" key="8">
    <source>
        <dbReference type="Proteomes" id="UP001056291"/>
    </source>
</evidence>
<dbReference type="EMBL" id="CP098747">
    <property type="protein sequence ID" value="USG61937.1"/>
    <property type="molecule type" value="Genomic_DNA"/>
</dbReference>
<keyword evidence="8" id="KW-1185">Reference proteome</keyword>
<keyword evidence="2" id="KW-0479">Metal-binding</keyword>
<dbReference type="InterPro" id="IPR003819">
    <property type="entry name" value="TauD/TfdA-like"/>
</dbReference>
<evidence type="ECO:0000256" key="3">
    <source>
        <dbReference type="ARBA" id="ARBA00022964"/>
    </source>
</evidence>
<keyword evidence="5" id="KW-0408">Iron</keyword>
<reference evidence="7" key="1">
    <citation type="submission" date="2022-06" db="EMBL/GenBank/DDBJ databases">
        <title>Sneathiella actinostolidae sp. nov., isolated from a sea anemonein the Western Pacific Ocean.</title>
        <authorList>
            <person name="Wei M.J."/>
        </authorList>
    </citation>
    <scope>NUCLEOTIDE SEQUENCE</scope>
    <source>
        <strain evidence="7">PHK-P5</strain>
    </source>
</reference>
<dbReference type="InterPro" id="IPR042098">
    <property type="entry name" value="TauD-like_sf"/>
</dbReference>
<dbReference type="GO" id="GO:0051213">
    <property type="term" value="F:dioxygenase activity"/>
    <property type="evidence" value="ECO:0007669"/>
    <property type="project" value="UniProtKB-KW"/>
</dbReference>
<name>A0ABY4W7N6_9PROT</name>
<accession>A0ABY4W7N6</accession>
<dbReference type="InterPro" id="IPR051323">
    <property type="entry name" value="AtsK-like"/>
</dbReference>
<evidence type="ECO:0000256" key="2">
    <source>
        <dbReference type="ARBA" id="ARBA00022723"/>
    </source>
</evidence>
<evidence type="ECO:0000256" key="5">
    <source>
        <dbReference type="ARBA" id="ARBA00023004"/>
    </source>
</evidence>
<evidence type="ECO:0000256" key="4">
    <source>
        <dbReference type="ARBA" id="ARBA00023002"/>
    </source>
</evidence>